<evidence type="ECO:0000313" key="10">
    <source>
        <dbReference type="EMBL" id="KAH3817637.1"/>
    </source>
</evidence>
<reference evidence="10" key="2">
    <citation type="submission" date="2020-11" db="EMBL/GenBank/DDBJ databases">
        <authorList>
            <person name="McCartney M.A."/>
            <person name="Auch B."/>
            <person name="Kono T."/>
            <person name="Mallez S."/>
            <person name="Becker A."/>
            <person name="Gohl D.M."/>
            <person name="Silverstein K.A.T."/>
            <person name="Koren S."/>
            <person name="Bechman K.B."/>
            <person name="Herman A."/>
            <person name="Abrahante J.E."/>
            <person name="Garbe J."/>
        </authorList>
    </citation>
    <scope>NUCLEOTIDE SEQUENCE</scope>
    <source>
        <strain evidence="10">Duluth1</strain>
        <tissue evidence="10">Whole animal</tissue>
    </source>
</reference>
<gene>
    <name evidence="10" type="ORF">DPMN_119191</name>
</gene>
<sequence length="405" mass="45526">MEVNTSTYAMAVNISTIASNGTISPDHGALIQALNDKMAHLMVPATVYISVLMVFGLVGNLMVCYYYGVKTKLTTNTFFIVVLAFYDIIVCTISMPTEIADIELYYTFANSIACKMLRFVTYFAEIGSVFTLVAIAIDRFKKICRLTKPQMGIRTAKFVSLGISGIAFMLSWPSLVIYGSIQVPIQNTYGLHLMGLDCTSTKDVNYQKYVWVFNGLHFILFVVFLVVLIVLYSIIGHKIFSHKKRLLKYKPNKKRTQSSIEVETSLSDCSKKADDTINANEEGVTKPKIATQSIVTSINPQSTVSKKSAKAKNALGIDSEAVKITVAMMIVTIVFIASFLPHLSLIVWRVVKRQHEAEFLSDPGLVWFKIGSRSWLLNCSLNPWIYGIFNSNFRQFFFGWMCRKR</sequence>
<evidence type="ECO:0000256" key="7">
    <source>
        <dbReference type="RuleBase" id="RU000688"/>
    </source>
</evidence>
<comment type="subcellular location">
    <subcellularLocation>
        <location evidence="1">Cell membrane</location>
        <topology evidence="1">Multi-pass membrane protein</topology>
    </subcellularLocation>
</comment>
<keyword evidence="6 7" id="KW-0675">Receptor</keyword>
<dbReference type="EMBL" id="JAIWYP010000005">
    <property type="protein sequence ID" value="KAH3817637.1"/>
    <property type="molecule type" value="Genomic_DNA"/>
</dbReference>
<keyword evidence="5 8" id="KW-0472">Membrane</keyword>
<evidence type="ECO:0000259" key="9">
    <source>
        <dbReference type="PROSITE" id="PS50262"/>
    </source>
</evidence>
<feature type="transmembrane region" description="Helical" evidence="8">
    <location>
        <begin position="78"/>
        <end position="96"/>
    </location>
</feature>
<keyword evidence="3 7" id="KW-0812">Transmembrane</keyword>
<evidence type="ECO:0000256" key="4">
    <source>
        <dbReference type="ARBA" id="ARBA00022989"/>
    </source>
</evidence>
<feature type="transmembrane region" description="Helical" evidence="8">
    <location>
        <begin position="158"/>
        <end position="181"/>
    </location>
</feature>
<feature type="domain" description="G-protein coupled receptors family 1 profile" evidence="9">
    <location>
        <begin position="59"/>
        <end position="386"/>
    </location>
</feature>
<organism evidence="10 11">
    <name type="scientific">Dreissena polymorpha</name>
    <name type="common">Zebra mussel</name>
    <name type="synonym">Mytilus polymorpha</name>
    <dbReference type="NCBI Taxonomy" id="45954"/>
    <lineage>
        <taxon>Eukaryota</taxon>
        <taxon>Metazoa</taxon>
        <taxon>Spiralia</taxon>
        <taxon>Lophotrochozoa</taxon>
        <taxon>Mollusca</taxon>
        <taxon>Bivalvia</taxon>
        <taxon>Autobranchia</taxon>
        <taxon>Heteroconchia</taxon>
        <taxon>Euheterodonta</taxon>
        <taxon>Imparidentia</taxon>
        <taxon>Neoheterodontei</taxon>
        <taxon>Myida</taxon>
        <taxon>Dreissenoidea</taxon>
        <taxon>Dreissenidae</taxon>
        <taxon>Dreissena</taxon>
    </lineage>
</organism>
<keyword evidence="11" id="KW-1185">Reference proteome</keyword>
<evidence type="ECO:0000256" key="6">
    <source>
        <dbReference type="ARBA" id="ARBA00023170"/>
    </source>
</evidence>
<dbReference type="Pfam" id="PF00001">
    <property type="entry name" value="7tm_1"/>
    <property type="match status" value="1"/>
</dbReference>
<dbReference type="GO" id="GO:0004930">
    <property type="term" value="F:G protein-coupled receptor activity"/>
    <property type="evidence" value="ECO:0007669"/>
    <property type="project" value="UniProtKB-KW"/>
</dbReference>
<dbReference type="PROSITE" id="PS50262">
    <property type="entry name" value="G_PROTEIN_RECEP_F1_2"/>
    <property type="match status" value="1"/>
</dbReference>
<dbReference type="InterPro" id="IPR000276">
    <property type="entry name" value="GPCR_Rhodpsn"/>
</dbReference>
<evidence type="ECO:0000313" key="11">
    <source>
        <dbReference type="Proteomes" id="UP000828390"/>
    </source>
</evidence>
<dbReference type="Gene3D" id="1.20.1070.10">
    <property type="entry name" value="Rhodopsin 7-helix transmembrane proteins"/>
    <property type="match status" value="1"/>
</dbReference>
<comment type="caution">
    <text evidence="10">The sequence shown here is derived from an EMBL/GenBank/DDBJ whole genome shotgun (WGS) entry which is preliminary data.</text>
</comment>
<comment type="similarity">
    <text evidence="7">Belongs to the G-protein coupled receptor 1 family.</text>
</comment>
<evidence type="ECO:0000256" key="1">
    <source>
        <dbReference type="ARBA" id="ARBA00004651"/>
    </source>
</evidence>
<feature type="transmembrane region" description="Helical" evidence="8">
    <location>
        <begin position="116"/>
        <end position="137"/>
    </location>
</feature>
<feature type="transmembrane region" description="Helical" evidence="8">
    <location>
        <begin position="45"/>
        <end position="66"/>
    </location>
</feature>
<dbReference type="AlphaFoldDB" id="A0A9D4GPG6"/>
<evidence type="ECO:0000256" key="8">
    <source>
        <dbReference type="SAM" id="Phobius"/>
    </source>
</evidence>
<reference evidence="10" key="1">
    <citation type="journal article" date="2019" name="bioRxiv">
        <title>The Genome of the Zebra Mussel, Dreissena polymorpha: A Resource for Invasive Species Research.</title>
        <authorList>
            <person name="McCartney M.A."/>
            <person name="Auch B."/>
            <person name="Kono T."/>
            <person name="Mallez S."/>
            <person name="Zhang Y."/>
            <person name="Obille A."/>
            <person name="Becker A."/>
            <person name="Abrahante J.E."/>
            <person name="Garbe J."/>
            <person name="Badalamenti J.P."/>
            <person name="Herman A."/>
            <person name="Mangelson H."/>
            <person name="Liachko I."/>
            <person name="Sullivan S."/>
            <person name="Sone E.D."/>
            <person name="Koren S."/>
            <person name="Silverstein K.A.T."/>
            <person name="Beckman K.B."/>
            <person name="Gohl D.M."/>
        </authorList>
    </citation>
    <scope>NUCLEOTIDE SEQUENCE</scope>
    <source>
        <strain evidence="10">Duluth1</strain>
        <tissue evidence="10">Whole animal</tissue>
    </source>
</reference>
<dbReference type="OrthoDB" id="6157309at2759"/>
<dbReference type="PANTHER" id="PTHR24241">
    <property type="entry name" value="NEUROPEPTIDE RECEPTOR-RELATED G-PROTEIN COUPLED RECEPTOR"/>
    <property type="match status" value="1"/>
</dbReference>
<keyword evidence="2" id="KW-1003">Cell membrane</keyword>
<evidence type="ECO:0000256" key="5">
    <source>
        <dbReference type="ARBA" id="ARBA00023136"/>
    </source>
</evidence>
<dbReference type="GO" id="GO:0005886">
    <property type="term" value="C:plasma membrane"/>
    <property type="evidence" value="ECO:0007669"/>
    <property type="project" value="UniProtKB-SubCell"/>
</dbReference>
<name>A0A9D4GPG6_DREPO</name>
<evidence type="ECO:0000256" key="2">
    <source>
        <dbReference type="ARBA" id="ARBA00022475"/>
    </source>
</evidence>
<dbReference type="CDD" id="cd00637">
    <property type="entry name" value="7tm_classA_rhodopsin-like"/>
    <property type="match status" value="1"/>
</dbReference>
<dbReference type="Proteomes" id="UP000828390">
    <property type="component" value="Unassembled WGS sequence"/>
</dbReference>
<feature type="transmembrane region" description="Helical" evidence="8">
    <location>
        <begin position="326"/>
        <end position="351"/>
    </location>
</feature>
<accession>A0A9D4GPG6</accession>
<dbReference type="PRINTS" id="PR00237">
    <property type="entry name" value="GPCRRHODOPSN"/>
</dbReference>
<proteinExistence type="inferred from homology"/>
<dbReference type="InterPro" id="IPR017452">
    <property type="entry name" value="GPCR_Rhodpsn_7TM"/>
</dbReference>
<protein>
    <recommendedName>
        <fullName evidence="9">G-protein coupled receptors family 1 profile domain-containing protein</fullName>
    </recommendedName>
</protein>
<keyword evidence="4 8" id="KW-1133">Transmembrane helix</keyword>
<dbReference type="SUPFAM" id="SSF81321">
    <property type="entry name" value="Family A G protein-coupled receptor-like"/>
    <property type="match status" value="1"/>
</dbReference>
<keyword evidence="7" id="KW-0807">Transducer</keyword>
<keyword evidence="7" id="KW-0297">G-protein coupled receptor</keyword>
<evidence type="ECO:0000256" key="3">
    <source>
        <dbReference type="ARBA" id="ARBA00022692"/>
    </source>
</evidence>
<feature type="transmembrane region" description="Helical" evidence="8">
    <location>
        <begin position="209"/>
        <end position="235"/>
    </location>
</feature>
<dbReference type="PROSITE" id="PS00237">
    <property type="entry name" value="G_PROTEIN_RECEP_F1_1"/>
    <property type="match status" value="1"/>
</dbReference>